<sequence length="401" mass="43347">MTSPPVPPTTTPPELAQVAEAVAPAGRFRIYLGVAAGVGKTCAMLDEGQRRRQRGTDVVVGIVHTHGRPHTAERLAGLEVVPPKRVAYRGATFEEMDLEAVLARAPKVALVDELAHTNVPGAGPHEKRYEDVLTLLEAGISVVTTLNVQHIESLADEVERITGVAVRERVPDWVVRRADQVELVDSSPEQLRRRMLHGNVYPLERVPDALAGFFRTENLVALREMALRFVADETDQRLLAEAPPHGAPLDTAERILVAVTGAPGTDMVLRRAARLAHRAKAELHVVHVRQRDADLHPGGGDLGDLTRLAEDLGGRVVTLEADDPAAALVEYARAHEITQIVLGSSGRSRWQELTRGSVVQRVLRYAAAAGVDLHGIGRRDRLPPQPGLGGPEASPSAPHRA</sequence>
<evidence type="ECO:0000313" key="7">
    <source>
        <dbReference type="EMBL" id="MFC0082501.1"/>
    </source>
</evidence>
<evidence type="ECO:0000256" key="2">
    <source>
        <dbReference type="ARBA" id="ARBA00022777"/>
    </source>
</evidence>
<organism evidence="7 8">
    <name type="scientific">Aciditerrimonas ferrireducens</name>
    <dbReference type="NCBI Taxonomy" id="667306"/>
    <lineage>
        <taxon>Bacteria</taxon>
        <taxon>Bacillati</taxon>
        <taxon>Actinomycetota</taxon>
        <taxon>Acidimicrobiia</taxon>
        <taxon>Acidimicrobiales</taxon>
        <taxon>Acidimicrobiaceae</taxon>
        <taxon>Aciditerrimonas</taxon>
    </lineage>
</organism>
<reference evidence="7 8" key="1">
    <citation type="submission" date="2024-09" db="EMBL/GenBank/DDBJ databases">
        <authorList>
            <person name="Sun Q."/>
            <person name="Mori K."/>
        </authorList>
    </citation>
    <scope>NUCLEOTIDE SEQUENCE [LARGE SCALE GENOMIC DNA]</scope>
    <source>
        <strain evidence="7 8">JCM 15389</strain>
    </source>
</reference>
<dbReference type="Gene3D" id="3.40.50.620">
    <property type="entry name" value="HUPs"/>
    <property type="match status" value="1"/>
</dbReference>
<dbReference type="EMBL" id="JBHLYQ010000110">
    <property type="protein sequence ID" value="MFC0082501.1"/>
    <property type="molecule type" value="Genomic_DNA"/>
</dbReference>
<evidence type="ECO:0000256" key="4">
    <source>
        <dbReference type="SAM" id="MobiDB-lite"/>
    </source>
</evidence>
<dbReference type="Proteomes" id="UP001589788">
    <property type="component" value="Unassembled WGS sequence"/>
</dbReference>
<name>A0ABV6C481_9ACTN</name>
<dbReference type="SUPFAM" id="SSF52402">
    <property type="entry name" value="Adenine nucleotide alpha hydrolases-like"/>
    <property type="match status" value="1"/>
</dbReference>
<keyword evidence="1" id="KW-0808">Transferase</keyword>
<dbReference type="PANTHER" id="PTHR45569:SF1">
    <property type="entry name" value="SENSOR PROTEIN KDPD"/>
    <property type="match status" value="1"/>
</dbReference>
<accession>A0ABV6C481</accession>
<gene>
    <name evidence="7" type="ORF">ACFFRE_10205</name>
</gene>
<dbReference type="InterPro" id="IPR052023">
    <property type="entry name" value="Histidine_kinase_KdpD"/>
</dbReference>
<evidence type="ECO:0000256" key="1">
    <source>
        <dbReference type="ARBA" id="ARBA00022679"/>
    </source>
</evidence>
<evidence type="ECO:0000256" key="3">
    <source>
        <dbReference type="ARBA" id="ARBA00023012"/>
    </source>
</evidence>
<protein>
    <submittedName>
        <fullName evidence="7">Universal stress protein</fullName>
    </submittedName>
</protein>
<dbReference type="Pfam" id="PF02702">
    <property type="entry name" value="KdpD"/>
    <property type="match status" value="1"/>
</dbReference>
<keyword evidence="8" id="KW-1185">Reference proteome</keyword>
<dbReference type="InterPro" id="IPR014729">
    <property type="entry name" value="Rossmann-like_a/b/a_fold"/>
</dbReference>
<dbReference type="InterPro" id="IPR027417">
    <property type="entry name" value="P-loop_NTPase"/>
</dbReference>
<dbReference type="InterPro" id="IPR006016">
    <property type="entry name" value="UspA"/>
</dbReference>
<keyword evidence="3" id="KW-0902">Two-component regulatory system</keyword>
<comment type="caution">
    <text evidence="7">The sequence shown here is derived from an EMBL/GenBank/DDBJ whole genome shotgun (WGS) entry which is preliminary data.</text>
</comment>
<dbReference type="RefSeq" id="WP_377790103.1">
    <property type="nucleotide sequence ID" value="NZ_JBHLYQ010000110.1"/>
</dbReference>
<evidence type="ECO:0000259" key="5">
    <source>
        <dbReference type="Pfam" id="PF00582"/>
    </source>
</evidence>
<dbReference type="InterPro" id="IPR003852">
    <property type="entry name" value="Sig_transdc_His_kinase_KdpD_N"/>
</dbReference>
<feature type="region of interest" description="Disordered" evidence="4">
    <location>
        <begin position="376"/>
        <end position="401"/>
    </location>
</feature>
<feature type="domain" description="Signal transduction histidine kinase osmosensitive K+ channel sensor N-terminal" evidence="6">
    <location>
        <begin position="26"/>
        <end position="233"/>
    </location>
</feature>
<keyword evidence="2" id="KW-0418">Kinase</keyword>
<dbReference type="Pfam" id="PF00582">
    <property type="entry name" value="Usp"/>
    <property type="match status" value="1"/>
</dbReference>
<dbReference type="PANTHER" id="PTHR45569">
    <property type="entry name" value="SENSOR PROTEIN KDPD"/>
    <property type="match status" value="1"/>
</dbReference>
<feature type="domain" description="UspA" evidence="5">
    <location>
        <begin position="253"/>
        <end position="366"/>
    </location>
</feature>
<evidence type="ECO:0000259" key="6">
    <source>
        <dbReference type="Pfam" id="PF02702"/>
    </source>
</evidence>
<proteinExistence type="predicted"/>
<evidence type="ECO:0000313" key="8">
    <source>
        <dbReference type="Proteomes" id="UP001589788"/>
    </source>
</evidence>
<dbReference type="Gene3D" id="3.40.50.300">
    <property type="entry name" value="P-loop containing nucleotide triphosphate hydrolases"/>
    <property type="match status" value="1"/>
</dbReference>